<dbReference type="PANTHER" id="PTHR43371">
    <property type="entry name" value="VITAMIN B12-DEPENDENT RIBONUCLEOTIDE REDUCTASE"/>
    <property type="match status" value="1"/>
</dbReference>
<keyword evidence="8" id="KW-1185">Reference proteome</keyword>
<sequence length="775" mass="84483">MMSEGAIAPAPLPSTSTASQPGDFSPKPSMSTSASAPVISCLSPIRCPRGDENATDGTRLAATAKASARAASGPPKLKLFQLPTMDQSPVLRDHSNHQRGPSTPSPLAPAAPASPPRPATPAEPPSPMPPPGRGLPSDYQAFIHTSRYARWAESKHRRETWPETVGRYFDFMAQHLAEACGYALPPELRRELEEAVVNLEVMPSMRALMTAGPALARCHIAGYNCSYLPLDHPFAFDEALFVLMNGTGVGFSVEAEAVGQLPVVAEKFVNSSTTVVVEDSREGWARALREVLALLWNGQVPRWDTSRLRPKGARLRTFGGRASGPEPLEALFLFAVQLFTQARGRRLTPLEAHDLLCKVAEIVVVGGVRRSALISLSDLGDGALRGAKAGAWWEDAPQRALANNSAVYTEERPPMGVFMAEWQALHASGSGERGLFSRAACEAQVARSGRREKGHAWGTNPCSEIILRPYQFCNLTEVIVRAGDTEDSLERKVRLASLLGTFQATLTDFPYLREVWRRNTEAERLLGVSLTGIMDSTLMNGRQGAERLESALRRLRAAAVGANAGMARELGIPQAAAVTCVKPSGTVSQLVDAASGIHPRHSEYYIRRVRCNKDDPLTRFMADNGVPVEDCVMRPGATAIFSFPIKSPEGAVTRDDVSALQQLELCLAYQRHWCEHKPSITVTVREDEWMDVGAWVYRHFGELSGVSFLPYDCGSYKQMPYEKVDRAAYEALLDRMPPALAWAQLRELERGQGVDEKMESELACTAGGCEQVDIA</sequence>
<comment type="caution">
    <text evidence="7">The sequence shown here is derived from an EMBL/GenBank/DDBJ whole genome shotgun (WGS) entry which is preliminary data.</text>
</comment>
<feature type="region of interest" description="Disordered" evidence="5">
    <location>
        <begin position="1"/>
        <end position="36"/>
    </location>
</feature>
<evidence type="ECO:0000256" key="2">
    <source>
        <dbReference type="ARBA" id="ARBA00022628"/>
    </source>
</evidence>
<dbReference type="Gene3D" id="3.20.70.20">
    <property type="match status" value="3"/>
</dbReference>
<feature type="compositionally biased region" description="Polar residues" evidence="5">
    <location>
        <begin position="13"/>
        <end position="35"/>
    </location>
</feature>
<reference evidence="7" key="1">
    <citation type="journal article" date="2020" name="bioRxiv">
        <title>Comparative genomics of Chlamydomonas.</title>
        <authorList>
            <person name="Craig R.J."/>
            <person name="Hasan A.R."/>
            <person name="Ness R.W."/>
            <person name="Keightley P.D."/>
        </authorList>
    </citation>
    <scope>NUCLEOTIDE SEQUENCE</scope>
    <source>
        <strain evidence="7">CCAP 11/70</strain>
    </source>
</reference>
<evidence type="ECO:0000256" key="5">
    <source>
        <dbReference type="SAM" id="MobiDB-lite"/>
    </source>
</evidence>
<evidence type="ECO:0000256" key="4">
    <source>
        <dbReference type="ARBA" id="ARBA00023285"/>
    </source>
</evidence>
<feature type="compositionally biased region" description="Pro residues" evidence="5">
    <location>
        <begin position="103"/>
        <end position="133"/>
    </location>
</feature>
<evidence type="ECO:0000256" key="3">
    <source>
        <dbReference type="ARBA" id="ARBA00023002"/>
    </source>
</evidence>
<name>A0A836BQX3_9CHLO</name>
<dbReference type="OrthoDB" id="14890at2759"/>
<evidence type="ECO:0000313" key="7">
    <source>
        <dbReference type="EMBL" id="KAG2484048.1"/>
    </source>
</evidence>
<evidence type="ECO:0000259" key="6">
    <source>
        <dbReference type="Pfam" id="PF21995"/>
    </source>
</evidence>
<dbReference type="GO" id="GO:0004748">
    <property type="term" value="F:ribonucleoside-diphosphate reductase activity, thioredoxin disulfide as acceptor"/>
    <property type="evidence" value="ECO:0007669"/>
    <property type="project" value="TreeGrafter"/>
</dbReference>
<dbReference type="InterPro" id="IPR050862">
    <property type="entry name" value="RdRp_reductase_class-2"/>
</dbReference>
<feature type="region of interest" description="Disordered" evidence="5">
    <location>
        <begin position="89"/>
        <end position="137"/>
    </location>
</feature>
<organism evidence="7 8">
    <name type="scientific">Edaphochlamys debaryana</name>
    <dbReference type="NCBI Taxonomy" id="47281"/>
    <lineage>
        <taxon>Eukaryota</taxon>
        <taxon>Viridiplantae</taxon>
        <taxon>Chlorophyta</taxon>
        <taxon>core chlorophytes</taxon>
        <taxon>Chlorophyceae</taxon>
        <taxon>CS clade</taxon>
        <taxon>Chlamydomonadales</taxon>
        <taxon>Chlamydomonadales incertae sedis</taxon>
        <taxon>Edaphochlamys</taxon>
    </lineage>
</organism>
<feature type="domain" description="B12-dependent ribonucleotide reductase insertion" evidence="6">
    <location>
        <begin position="272"/>
        <end position="331"/>
    </location>
</feature>
<keyword evidence="2" id="KW-0846">Cobalamin</keyword>
<dbReference type="Pfam" id="PF21995">
    <property type="entry name" value="RNR-II_ins_dom"/>
    <property type="match status" value="1"/>
</dbReference>
<proteinExistence type="predicted"/>
<accession>A0A836BQX3</accession>
<dbReference type="AlphaFoldDB" id="A0A836BQX3"/>
<dbReference type="EMBL" id="JAEHOE010000159">
    <property type="protein sequence ID" value="KAG2484048.1"/>
    <property type="molecule type" value="Genomic_DNA"/>
</dbReference>
<dbReference type="SUPFAM" id="SSF51998">
    <property type="entry name" value="PFL-like glycyl radical enzymes"/>
    <property type="match status" value="1"/>
</dbReference>
<dbReference type="PANTHER" id="PTHR43371:SF1">
    <property type="entry name" value="RIBONUCLEOSIDE-DIPHOSPHATE REDUCTASE"/>
    <property type="match status" value="1"/>
</dbReference>
<evidence type="ECO:0000256" key="1">
    <source>
        <dbReference type="ARBA" id="ARBA00001922"/>
    </source>
</evidence>
<dbReference type="InterPro" id="IPR054158">
    <property type="entry name" value="RNR-II_ins_dom"/>
</dbReference>
<dbReference type="Proteomes" id="UP000612055">
    <property type="component" value="Unassembled WGS sequence"/>
</dbReference>
<protein>
    <recommendedName>
        <fullName evidence="6">B12-dependent ribonucleotide reductase insertion domain-containing protein</fullName>
    </recommendedName>
</protein>
<comment type="cofactor">
    <cofactor evidence="1">
        <name>adenosylcob(III)alamin</name>
        <dbReference type="ChEBI" id="CHEBI:18408"/>
    </cofactor>
</comment>
<keyword evidence="3" id="KW-0560">Oxidoreductase</keyword>
<gene>
    <name evidence="7" type="ORF">HYH03_017138</name>
</gene>
<dbReference type="GO" id="GO:0031419">
    <property type="term" value="F:cobalamin binding"/>
    <property type="evidence" value="ECO:0007669"/>
    <property type="project" value="UniProtKB-KW"/>
</dbReference>
<keyword evidence="4" id="KW-0170">Cobalt</keyword>
<evidence type="ECO:0000313" key="8">
    <source>
        <dbReference type="Proteomes" id="UP000612055"/>
    </source>
</evidence>